<comment type="caution">
    <text evidence="2">The sequence shown here is derived from an EMBL/GenBank/DDBJ whole genome shotgun (WGS) entry which is preliminary data.</text>
</comment>
<proteinExistence type="predicted"/>
<protein>
    <submittedName>
        <fullName evidence="2">Uncharacterized protein</fullName>
    </submittedName>
</protein>
<dbReference type="EMBL" id="JAGFMF010012160">
    <property type="protein sequence ID" value="KAG8506336.1"/>
    <property type="molecule type" value="Genomic_DNA"/>
</dbReference>
<feature type="region of interest" description="Disordered" evidence="1">
    <location>
        <begin position="13"/>
        <end position="85"/>
    </location>
</feature>
<feature type="compositionally biased region" description="Low complexity" evidence="1">
    <location>
        <begin position="236"/>
        <end position="259"/>
    </location>
</feature>
<keyword evidence="3" id="KW-1185">Reference proteome</keyword>
<feature type="compositionally biased region" description="Acidic residues" evidence="1">
    <location>
        <begin position="28"/>
        <end position="43"/>
    </location>
</feature>
<accession>A0A8J5ZIR5</accession>
<feature type="region of interest" description="Disordered" evidence="1">
    <location>
        <begin position="232"/>
        <end position="259"/>
    </location>
</feature>
<organism evidence="2 3">
    <name type="scientific">Galemys pyrenaicus</name>
    <name type="common">Iberian desman</name>
    <name type="synonym">Pyrenean desman</name>
    <dbReference type="NCBI Taxonomy" id="202257"/>
    <lineage>
        <taxon>Eukaryota</taxon>
        <taxon>Metazoa</taxon>
        <taxon>Chordata</taxon>
        <taxon>Craniata</taxon>
        <taxon>Vertebrata</taxon>
        <taxon>Euteleostomi</taxon>
        <taxon>Mammalia</taxon>
        <taxon>Eutheria</taxon>
        <taxon>Laurasiatheria</taxon>
        <taxon>Eulipotyphla</taxon>
        <taxon>Talpidae</taxon>
        <taxon>Galemys</taxon>
    </lineage>
</organism>
<dbReference type="OrthoDB" id="10065076at2759"/>
<reference evidence="2" key="1">
    <citation type="journal article" date="2021" name="Evol. Appl.">
        <title>The genome of the Pyrenean desman and the effects of bottlenecks and inbreeding on the genomic landscape of an endangered species.</title>
        <authorList>
            <person name="Escoda L."/>
            <person name="Castresana J."/>
        </authorList>
    </citation>
    <scope>NUCLEOTIDE SEQUENCE</scope>
    <source>
        <strain evidence="2">IBE-C5619</strain>
    </source>
</reference>
<evidence type="ECO:0000313" key="2">
    <source>
        <dbReference type="EMBL" id="KAG8506336.1"/>
    </source>
</evidence>
<evidence type="ECO:0000313" key="3">
    <source>
        <dbReference type="Proteomes" id="UP000700334"/>
    </source>
</evidence>
<sequence>MAAGVVRTLWDFRLPLPPRGPFLPADLEPLDTSEEEDDEDEGREQEPEAERPERPGGQAPAPRGSGWAVAPPQGAARGRSSPETPLRLLHFSQVISGDIQRYFGRQDRGRDPDARDVHADSRLGRERCCAGLAHPAPRGAPGDKSKAALLGPRCSGGPGGPALGPLAELFDFGLRRCAGPRAADRQLRLQRKYGHIRPMAQRSLPPSFWREPAPSPLGLLRPGTPDFSDLLASWSAEAGPELPPAVGAPALEGAPLAEA</sequence>
<gene>
    <name evidence="2" type="ORF">J0S82_010253</name>
</gene>
<feature type="compositionally biased region" description="Basic and acidic residues" evidence="1">
    <location>
        <begin position="44"/>
        <end position="54"/>
    </location>
</feature>
<dbReference type="AlphaFoldDB" id="A0A8J5ZIR5"/>
<evidence type="ECO:0000256" key="1">
    <source>
        <dbReference type="SAM" id="MobiDB-lite"/>
    </source>
</evidence>
<dbReference type="Proteomes" id="UP000700334">
    <property type="component" value="Unassembled WGS sequence"/>
</dbReference>
<name>A0A8J5ZIR5_GALPY</name>